<name>A0A5C6TUK1_9SPHN</name>
<evidence type="ECO:0000256" key="6">
    <source>
        <dbReference type="ARBA" id="ARBA00022729"/>
    </source>
</evidence>
<comment type="caution">
    <text evidence="11">The sequence shown here is derived from an EMBL/GenBank/DDBJ whole genome shotgun (WGS) entry which is preliminary data.</text>
</comment>
<gene>
    <name evidence="11" type="ORF">FRZ32_10630</name>
</gene>
<evidence type="ECO:0000256" key="5">
    <source>
        <dbReference type="ARBA" id="ARBA00022723"/>
    </source>
</evidence>
<dbReference type="InterPro" id="IPR012286">
    <property type="entry name" value="Tetrahaem_cytochrome"/>
</dbReference>
<keyword evidence="12" id="KW-1185">Reference proteome</keyword>
<comment type="subcellular location">
    <subcellularLocation>
        <location evidence="2">Cell envelope</location>
    </subcellularLocation>
</comment>
<accession>A0A5C6TUK1</accession>
<feature type="domain" description="Tetrahaem cytochrome" evidence="10">
    <location>
        <begin position="192"/>
        <end position="284"/>
    </location>
</feature>
<dbReference type="SUPFAM" id="SSF48695">
    <property type="entry name" value="Multiheme cytochromes"/>
    <property type="match status" value="1"/>
</dbReference>
<dbReference type="Pfam" id="PF14537">
    <property type="entry name" value="Cytochrom_c3_2"/>
    <property type="match status" value="1"/>
</dbReference>
<keyword evidence="9" id="KW-0812">Transmembrane</keyword>
<evidence type="ECO:0000313" key="11">
    <source>
        <dbReference type="EMBL" id="TXC64072.1"/>
    </source>
</evidence>
<feature type="transmembrane region" description="Helical" evidence="9">
    <location>
        <begin position="142"/>
        <end position="160"/>
    </location>
</feature>
<dbReference type="GO" id="GO:0016491">
    <property type="term" value="F:oxidoreductase activity"/>
    <property type="evidence" value="ECO:0007669"/>
    <property type="project" value="TreeGrafter"/>
</dbReference>
<keyword evidence="4" id="KW-0349">Heme</keyword>
<evidence type="ECO:0000256" key="2">
    <source>
        <dbReference type="ARBA" id="ARBA00004196"/>
    </source>
</evidence>
<dbReference type="CDD" id="cd00060">
    <property type="entry name" value="FHA"/>
    <property type="match status" value="1"/>
</dbReference>
<keyword evidence="6" id="KW-0732">Signal</keyword>
<dbReference type="CDD" id="cd08168">
    <property type="entry name" value="Cytochrom_C3"/>
    <property type="match status" value="1"/>
</dbReference>
<dbReference type="OrthoDB" id="7387371at2"/>
<organism evidence="11 12">
    <name type="scientific">Allosphingosinicella ginsenosidimutans</name>
    <dbReference type="NCBI Taxonomy" id="1176539"/>
    <lineage>
        <taxon>Bacteria</taxon>
        <taxon>Pseudomonadati</taxon>
        <taxon>Pseudomonadota</taxon>
        <taxon>Alphaproteobacteria</taxon>
        <taxon>Sphingomonadales</taxon>
        <taxon>Sphingomonadaceae</taxon>
        <taxon>Allosphingosinicella</taxon>
    </lineage>
</organism>
<evidence type="ECO:0000259" key="10">
    <source>
        <dbReference type="Pfam" id="PF14537"/>
    </source>
</evidence>
<keyword evidence="5" id="KW-0479">Metal-binding</keyword>
<dbReference type="GO" id="GO:0046872">
    <property type="term" value="F:metal ion binding"/>
    <property type="evidence" value="ECO:0007669"/>
    <property type="project" value="UniProtKB-KW"/>
</dbReference>
<proteinExistence type="predicted"/>
<dbReference type="Gene3D" id="3.90.10.10">
    <property type="entry name" value="Cytochrome C3"/>
    <property type="match status" value="3"/>
</dbReference>
<keyword evidence="9" id="KW-1133">Transmembrane helix</keyword>
<sequence>MAFVLRNISYSADGRQIVRSSRIRDDLLKIGRDPDSDIRLNDLAVALHHATLEQVSAQTLGVSAESGTTIDIDGSPTQGGQIDLAAGGTIRIGPFRLRVSPLEMGSDDIAIDVERADTEEEEDRFDPRRFALASVMPGKRPIAWVSVLAVLGLFLVWPIWSFTTQPRGAQTAYSNSFHADQTWSPGALSRGHQALEHNCTACHEQAFVSVRDSSCRACHTNVHDHADQARMLRARPEVSGFARLRLAVAETFGQDPGRCVDCHMEHLGAQEMAPTPQQFCADCHADLRSRLPDTRLGNVTDFGQTHPQFQPAVLVNWNGDQPQVQRASLDSNPREQSNLKFPHALHLQPTGGVAQMARTLHAANGYGQQLECSDCHTPTPDGVRFQPIDMQSDCAACHSLAFDRIGGTIRTLRHGDPRQVIADIRAWYRAGGPQRPAELDAGPRAVPGDVTQIRAAVQFARAQAGLGARSDQAIRGVFSQGGACFDCHQVVQPAPGTLDYSIRPVMFTQRYMLHGWFDHKAHLVVQRPGGPRLTGTQACLSCHRADQSSDSSDLMIPNMESCRACHGGERSNAPVPSGCAMCHDYHINEGTPAMLLRQQVRGHRWETTVIRVQPAAAPSR</sequence>
<keyword evidence="7" id="KW-0249">Electron transport</keyword>
<dbReference type="SUPFAM" id="SSF49879">
    <property type="entry name" value="SMAD/FHA domain"/>
    <property type="match status" value="1"/>
</dbReference>
<evidence type="ECO:0000256" key="7">
    <source>
        <dbReference type="ARBA" id="ARBA00022982"/>
    </source>
</evidence>
<dbReference type="GO" id="GO:0030313">
    <property type="term" value="C:cell envelope"/>
    <property type="evidence" value="ECO:0007669"/>
    <property type="project" value="UniProtKB-SubCell"/>
</dbReference>
<keyword evidence="9" id="KW-0472">Membrane</keyword>
<dbReference type="AlphaFoldDB" id="A0A5C6TUK1"/>
<evidence type="ECO:0000256" key="4">
    <source>
        <dbReference type="ARBA" id="ARBA00022617"/>
    </source>
</evidence>
<keyword evidence="3" id="KW-0813">Transport</keyword>
<keyword evidence="8" id="KW-0408">Iron</keyword>
<dbReference type="InterPro" id="IPR036280">
    <property type="entry name" value="Multihaem_cyt_sf"/>
</dbReference>
<reference evidence="11 12" key="1">
    <citation type="journal article" date="2015" name="J. Microbiol.">
        <title>Sphingosinicella ginsenosidimutans sp. nov., with ginsenoside converting activity.</title>
        <authorList>
            <person name="Kim J.K."/>
            <person name="Kang M.S."/>
            <person name="Park S.C."/>
            <person name="Kim K.M."/>
            <person name="Choi K."/>
            <person name="Yoon M.H."/>
            <person name="Im W.T."/>
        </authorList>
    </citation>
    <scope>NUCLEOTIDE SEQUENCE [LARGE SCALE GENOMIC DNA]</scope>
    <source>
        <strain evidence="11 12">BS-11</strain>
    </source>
</reference>
<dbReference type="PANTHER" id="PTHR35038:SF6">
    <property type="entry name" value="SURFACE LOCALIZED DECAHEME CYTOCHROME C LIPOPROTEIN"/>
    <property type="match status" value="1"/>
</dbReference>
<dbReference type="InterPro" id="IPR051829">
    <property type="entry name" value="Multiheme_Cytochr_ET"/>
</dbReference>
<dbReference type="RefSeq" id="WP_147043478.1">
    <property type="nucleotide sequence ID" value="NZ_BAABIR010000001.1"/>
</dbReference>
<dbReference type="InterPro" id="IPR008984">
    <property type="entry name" value="SMAD_FHA_dom_sf"/>
</dbReference>
<dbReference type="EMBL" id="VOQQ01000001">
    <property type="protein sequence ID" value="TXC64072.1"/>
    <property type="molecule type" value="Genomic_DNA"/>
</dbReference>
<dbReference type="PANTHER" id="PTHR35038">
    <property type="entry name" value="DISSIMILATORY SULFITE REDUCTASE SIRA"/>
    <property type="match status" value="1"/>
</dbReference>
<evidence type="ECO:0000313" key="12">
    <source>
        <dbReference type="Proteomes" id="UP000321249"/>
    </source>
</evidence>
<evidence type="ECO:0000256" key="3">
    <source>
        <dbReference type="ARBA" id="ARBA00022448"/>
    </source>
</evidence>
<dbReference type="Proteomes" id="UP000321249">
    <property type="component" value="Unassembled WGS sequence"/>
</dbReference>
<evidence type="ECO:0000256" key="8">
    <source>
        <dbReference type="ARBA" id="ARBA00023004"/>
    </source>
</evidence>
<evidence type="ECO:0000256" key="1">
    <source>
        <dbReference type="ARBA" id="ARBA00001926"/>
    </source>
</evidence>
<protein>
    <submittedName>
        <fullName evidence="11">Cytochrome C</fullName>
    </submittedName>
</protein>
<comment type="cofactor">
    <cofactor evidence="1">
        <name>heme c</name>
        <dbReference type="ChEBI" id="CHEBI:61717"/>
    </cofactor>
</comment>
<evidence type="ECO:0000256" key="9">
    <source>
        <dbReference type="SAM" id="Phobius"/>
    </source>
</evidence>
<dbReference type="Gene3D" id="2.60.200.20">
    <property type="match status" value="1"/>
</dbReference>